<dbReference type="Gene3D" id="3.40.50.720">
    <property type="entry name" value="NAD(P)-binding Rossmann-like Domain"/>
    <property type="match status" value="1"/>
</dbReference>
<dbReference type="Proteomes" id="UP000215509">
    <property type="component" value="Unassembled WGS sequence"/>
</dbReference>
<dbReference type="Gene3D" id="1.10.8.610">
    <property type="entry name" value="SirC, precorrin-2 dehydrogenase, C-terminal helical domain-like"/>
    <property type="match status" value="1"/>
</dbReference>
<gene>
    <name evidence="8" type="ORF">CF651_08490</name>
</gene>
<dbReference type="RefSeq" id="WP_094014426.1">
    <property type="nucleotide sequence ID" value="NZ_NMQW01000012.1"/>
</dbReference>
<dbReference type="EC" id="1.3.1.76" evidence="2"/>
<dbReference type="NCBIfam" id="TIGR01470">
    <property type="entry name" value="cysG_Nterm"/>
    <property type="match status" value="1"/>
</dbReference>
<name>A0A229UTC3_9BACL</name>
<comment type="caution">
    <text evidence="8">The sequence shown here is derived from an EMBL/GenBank/DDBJ whole genome shotgun (WGS) entry which is preliminary data.</text>
</comment>
<organism evidence="8 9">
    <name type="scientific">Paenibacillus rigui</name>
    <dbReference type="NCBI Taxonomy" id="554312"/>
    <lineage>
        <taxon>Bacteria</taxon>
        <taxon>Bacillati</taxon>
        <taxon>Bacillota</taxon>
        <taxon>Bacilli</taxon>
        <taxon>Bacillales</taxon>
        <taxon>Paenibacillaceae</taxon>
        <taxon>Paenibacillus</taxon>
    </lineage>
</organism>
<dbReference type="OrthoDB" id="9773765at2"/>
<dbReference type="InterPro" id="IPR028161">
    <property type="entry name" value="Met8-like"/>
</dbReference>
<reference evidence="8 9" key="1">
    <citation type="submission" date="2017-07" db="EMBL/GenBank/DDBJ databases">
        <title>Genome sequencing and assembly of Paenibacillus rigui.</title>
        <authorList>
            <person name="Mayilraj S."/>
        </authorList>
    </citation>
    <scope>NUCLEOTIDE SEQUENCE [LARGE SCALE GENOMIC DNA]</scope>
    <source>
        <strain evidence="8 9">JCM 16352</strain>
    </source>
</reference>
<dbReference type="UniPathway" id="UPA00262">
    <property type="reaction ID" value="UER00222"/>
</dbReference>
<dbReference type="GO" id="GO:0019354">
    <property type="term" value="P:siroheme biosynthetic process"/>
    <property type="evidence" value="ECO:0007669"/>
    <property type="project" value="UniProtKB-UniPathway"/>
</dbReference>
<dbReference type="InterPro" id="IPR028281">
    <property type="entry name" value="Sirohaem_synthase_central"/>
</dbReference>
<evidence type="ECO:0000259" key="7">
    <source>
        <dbReference type="Pfam" id="PF14824"/>
    </source>
</evidence>
<feature type="domain" description="Siroheme synthase central" evidence="7">
    <location>
        <begin position="141"/>
        <end position="167"/>
    </location>
</feature>
<comment type="catalytic activity">
    <reaction evidence="6">
        <text>precorrin-2 + NAD(+) = sirohydrochlorin + NADH + 2 H(+)</text>
        <dbReference type="Rhea" id="RHEA:15613"/>
        <dbReference type="ChEBI" id="CHEBI:15378"/>
        <dbReference type="ChEBI" id="CHEBI:57540"/>
        <dbReference type="ChEBI" id="CHEBI:57945"/>
        <dbReference type="ChEBI" id="CHEBI:58351"/>
        <dbReference type="ChEBI" id="CHEBI:58827"/>
        <dbReference type="EC" id="1.3.1.76"/>
    </reaction>
</comment>
<comment type="pathway">
    <text evidence="1">Porphyrin-containing compound metabolism; siroheme biosynthesis; sirohydrochlorin from precorrin-2: step 1/1.</text>
</comment>
<evidence type="ECO:0000256" key="3">
    <source>
        <dbReference type="ARBA" id="ARBA00023002"/>
    </source>
</evidence>
<evidence type="ECO:0000256" key="4">
    <source>
        <dbReference type="ARBA" id="ARBA00023027"/>
    </source>
</evidence>
<dbReference type="InterPro" id="IPR042518">
    <property type="entry name" value="SirC_C"/>
</dbReference>
<evidence type="ECO:0000313" key="9">
    <source>
        <dbReference type="Proteomes" id="UP000215509"/>
    </source>
</evidence>
<keyword evidence="4" id="KW-0520">NAD</keyword>
<dbReference type="PANTHER" id="PTHR35330">
    <property type="entry name" value="SIROHEME BIOSYNTHESIS PROTEIN MET8"/>
    <property type="match status" value="1"/>
</dbReference>
<dbReference type="Pfam" id="PF14824">
    <property type="entry name" value="Sirohm_synth_M"/>
    <property type="match status" value="1"/>
</dbReference>
<accession>A0A229UTC3</accession>
<proteinExistence type="predicted"/>
<dbReference type="GO" id="GO:0043115">
    <property type="term" value="F:precorrin-2 dehydrogenase activity"/>
    <property type="evidence" value="ECO:0007669"/>
    <property type="project" value="UniProtKB-EC"/>
</dbReference>
<evidence type="ECO:0000256" key="6">
    <source>
        <dbReference type="ARBA" id="ARBA00047561"/>
    </source>
</evidence>
<keyword evidence="9" id="KW-1185">Reference proteome</keyword>
<evidence type="ECO:0000256" key="2">
    <source>
        <dbReference type="ARBA" id="ARBA00012400"/>
    </source>
</evidence>
<sequence>MDNPTNPTELHSLNSIDGSQQRYYPLLVDLWGKPCVIVGGGTVAERKAQGLLEAGGRITVISPVCSPQLQQWGLDRRLTLKHESYRAGMPELEEALLIFAATDQPQVNEAVRLEAQALGKLVNSTDHAEQSGFIVPAVVRRGKLLLTVSTSGASPAVARKVRQELEQVFGTEYELYLDLLHELRAEVQMKVGETKERQDIFRHMLGWRLLDWIRSGSFDDEARGMLVERVSARPSVTEMDAIGDWINRQLENRNE</sequence>
<dbReference type="Pfam" id="PF13241">
    <property type="entry name" value="NAD_binding_7"/>
    <property type="match status" value="1"/>
</dbReference>
<keyword evidence="5" id="KW-0627">Porphyrin biosynthesis</keyword>
<evidence type="ECO:0000256" key="1">
    <source>
        <dbReference type="ARBA" id="ARBA00005010"/>
    </source>
</evidence>
<keyword evidence="3" id="KW-0560">Oxidoreductase</keyword>
<dbReference type="GO" id="GO:0004325">
    <property type="term" value="F:ferrochelatase activity"/>
    <property type="evidence" value="ECO:0007669"/>
    <property type="project" value="InterPro"/>
</dbReference>
<evidence type="ECO:0000256" key="5">
    <source>
        <dbReference type="ARBA" id="ARBA00023244"/>
    </source>
</evidence>
<dbReference type="SUPFAM" id="SSF51735">
    <property type="entry name" value="NAD(P)-binding Rossmann-fold domains"/>
    <property type="match status" value="1"/>
</dbReference>
<dbReference type="EMBL" id="NMQW01000012">
    <property type="protein sequence ID" value="OXM86877.1"/>
    <property type="molecule type" value="Genomic_DNA"/>
</dbReference>
<dbReference type="PANTHER" id="PTHR35330:SF1">
    <property type="entry name" value="SIROHEME BIOSYNTHESIS PROTEIN MET8"/>
    <property type="match status" value="1"/>
</dbReference>
<protein>
    <recommendedName>
        <fullName evidence="2">precorrin-2 dehydrogenase</fullName>
        <ecNumber evidence="2">1.3.1.76</ecNumber>
    </recommendedName>
</protein>
<dbReference type="InterPro" id="IPR036291">
    <property type="entry name" value="NAD(P)-bd_dom_sf"/>
</dbReference>
<dbReference type="SUPFAM" id="SSF75615">
    <property type="entry name" value="Siroheme synthase middle domains-like"/>
    <property type="match status" value="1"/>
</dbReference>
<dbReference type="AlphaFoldDB" id="A0A229UTC3"/>
<dbReference type="InterPro" id="IPR006367">
    <property type="entry name" value="Sirohaem_synthase_N"/>
</dbReference>
<evidence type="ECO:0000313" key="8">
    <source>
        <dbReference type="EMBL" id="OXM86877.1"/>
    </source>
</evidence>